<dbReference type="Pfam" id="PF19698">
    <property type="entry name" value="DUF6197"/>
    <property type="match status" value="1"/>
</dbReference>
<accession>A0ABP7AGQ5</accession>
<evidence type="ECO:0000313" key="1">
    <source>
        <dbReference type="EMBL" id="GAA3631949.1"/>
    </source>
</evidence>
<comment type="caution">
    <text evidence="1">The sequence shown here is derived from an EMBL/GenBank/DDBJ whole genome shotgun (WGS) entry which is preliminary data.</text>
</comment>
<keyword evidence="2" id="KW-1185">Reference proteome</keyword>
<dbReference type="RefSeq" id="WP_344807523.1">
    <property type="nucleotide sequence ID" value="NZ_BAABAB010000029.1"/>
</dbReference>
<dbReference type="Proteomes" id="UP001501490">
    <property type="component" value="Unassembled WGS sequence"/>
</dbReference>
<dbReference type="EMBL" id="BAABAB010000029">
    <property type="protein sequence ID" value="GAA3631949.1"/>
    <property type="molecule type" value="Genomic_DNA"/>
</dbReference>
<evidence type="ECO:0000313" key="2">
    <source>
        <dbReference type="Proteomes" id="UP001501490"/>
    </source>
</evidence>
<gene>
    <name evidence="1" type="ORF">GCM10022236_38080</name>
</gene>
<protein>
    <submittedName>
        <fullName evidence="1">Uncharacterized protein</fullName>
    </submittedName>
</protein>
<sequence>MADSTSQRQAGPAWRVLLDRARTTLWPPHAPDHIPSPGLTPEQDRLRRLDRTRDLLEQTRAALIGGGWTGGAWFAVDAGGGRTRPVSTAEAFDLVSSGAQVGATCVVGAILRLAENPDTAASIEDAWHCVDELHEAVHERLGHGSFPPGRIYPHEQRRDHLRVVTGWNDEPGRRVEDVIDVVDRAIARTMIAACS</sequence>
<reference evidence="2" key="1">
    <citation type="journal article" date="2019" name="Int. J. Syst. Evol. Microbiol.">
        <title>The Global Catalogue of Microorganisms (GCM) 10K type strain sequencing project: providing services to taxonomists for standard genome sequencing and annotation.</title>
        <authorList>
            <consortium name="The Broad Institute Genomics Platform"/>
            <consortium name="The Broad Institute Genome Sequencing Center for Infectious Disease"/>
            <person name="Wu L."/>
            <person name="Ma J."/>
        </authorList>
    </citation>
    <scope>NUCLEOTIDE SEQUENCE [LARGE SCALE GENOMIC DNA]</scope>
    <source>
        <strain evidence="2">JCM 16929</strain>
    </source>
</reference>
<organism evidence="1 2">
    <name type="scientific">Microlunatus ginsengisoli</name>
    <dbReference type="NCBI Taxonomy" id="363863"/>
    <lineage>
        <taxon>Bacteria</taxon>
        <taxon>Bacillati</taxon>
        <taxon>Actinomycetota</taxon>
        <taxon>Actinomycetes</taxon>
        <taxon>Propionibacteriales</taxon>
        <taxon>Propionibacteriaceae</taxon>
        <taxon>Microlunatus</taxon>
    </lineage>
</organism>
<name>A0ABP7AGQ5_9ACTN</name>
<dbReference type="InterPro" id="IPR045677">
    <property type="entry name" value="DUF6197"/>
</dbReference>
<proteinExistence type="predicted"/>